<evidence type="ECO:0000313" key="2">
    <source>
        <dbReference type="EMBL" id="VDM09856.1"/>
    </source>
</evidence>
<name>A0A3P7DSA6_WUCBA</name>
<sequence>MIPANQSETIDDAISNWGTVQKIERKVPLKKVYNFLILINLLLTLSIFFILIKCYSLFIHF</sequence>
<dbReference type="AlphaFoldDB" id="A0A3P7DSA6"/>
<evidence type="ECO:0000313" key="3">
    <source>
        <dbReference type="Proteomes" id="UP000270924"/>
    </source>
</evidence>
<evidence type="ECO:0000256" key="1">
    <source>
        <dbReference type="SAM" id="Phobius"/>
    </source>
</evidence>
<reference evidence="2 3" key="1">
    <citation type="submission" date="2018-11" db="EMBL/GenBank/DDBJ databases">
        <authorList>
            <consortium name="Pathogen Informatics"/>
        </authorList>
    </citation>
    <scope>NUCLEOTIDE SEQUENCE [LARGE SCALE GENOMIC DNA]</scope>
</reference>
<proteinExistence type="predicted"/>
<keyword evidence="1" id="KW-0472">Membrane</keyword>
<dbReference type="InParanoid" id="A0A3P7DSA6"/>
<dbReference type="EMBL" id="UYWW01001058">
    <property type="protein sequence ID" value="VDM09856.1"/>
    <property type="molecule type" value="Genomic_DNA"/>
</dbReference>
<organism evidence="2 3">
    <name type="scientific">Wuchereria bancrofti</name>
    <dbReference type="NCBI Taxonomy" id="6293"/>
    <lineage>
        <taxon>Eukaryota</taxon>
        <taxon>Metazoa</taxon>
        <taxon>Ecdysozoa</taxon>
        <taxon>Nematoda</taxon>
        <taxon>Chromadorea</taxon>
        <taxon>Rhabditida</taxon>
        <taxon>Spirurina</taxon>
        <taxon>Spiruromorpha</taxon>
        <taxon>Filarioidea</taxon>
        <taxon>Onchocercidae</taxon>
        <taxon>Wuchereria</taxon>
    </lineage>
</organism>
<gene>
    <name evidence="2" type="ORF">WBA_LOCUS3242</name>
</gene>
<keyword evidence="1" id="KW-0812">Transmembrane</keyword>
<feature type="transmembrane region" description="Helical" evidence="1">
    <location>
        <begin position="32"/>
        <end position="58"/>
    </location>
</feature>
<accession>A0A3P7DSA6</accession>
<dbReference type="Proteomes" id="UP000270924">
    <property type="component" value="Unassembled WGS sequence"/>
</dbReference>
<keyword evidence="3" id="KW-1185">Reference proteome</keyword>
<dbReference type="OrthoDB" id="5869323at2759"/>
<protein>
    <submittedName>
        <fullName evidence="2">Uncharacterized protein</fullName>
    </submittedName>
</protein>
<keyword evidence="1" id="KW-1133">Transmembrane helix</keyword>